<organism evidence="2 3">
    <name type="scientific">Diaporthe australafricana</name>
    <dbReference type="NCBI Taxonomy" id="127596"/>
    <lineage>
        <taxon>Eukaryota</taxon>
        <taxon>Fungi</taxon>
        <taxon>Dikarya</taxon>
        <taxon>Ascomycota</taxon>
        <taxon>Pezizomycotina</taxon>
        <taxon>Sordariomycetes</taxon>
        <taxon>Sordariomycetidae</taxon>
        <taxon>Diaporthales</taxon>
        <taxon>Diaporthaceae</taxon>
        <taxon>Diaporthe</taxon>
    </lineage>
</organism>
<evidence type="ECO:0000313" key="2">
    <source>
        <dbReference type="EMBL" id="KAL1880098.1"/>
    </source>
</evidence>
<evidence type="ECO:0000313" key="3">
    <source>
        <dbReference type="Proteomes" id="UP001583177"/>
    </source>
</evidence>
<evidence type="ECO:0000256" key="1">
    <source>
        <dbReference type="SAM" id="MobiDB-lite"/>
    </source>
</evidence>
<protein>
    <submittedName>
        <fullName evidence="2">Uncharacterized protein</fullName>
    </submittedName>
</protein>
<accession>A0ABR3XVR2</accession>
<dbReference type="EMBL" id="JAWRVE010000008">
    <property type="protein sequence ID" value="KAL1880098.1"/>
    <property type="molecule type" value="Genomic_DNA"/>
</dbReference>
<feature type="region of interest" description="Disordered" evidence="1">
    <location>
        <begin position="145"/>
        <end position="172"/>
    </location>
</feature>
<keyword evidence="3" id="KW-1185">Reference proteome</keyword>
<name>A0ABR3XVR2_9PEZI</name>
<proteinExistence type="predicted"/>
<dbReference type="Proteomes" id="UP001583177">
    <property type="component" value="Unassembled WGS sequence"/>
</dbReference>
<sequence>MTLTKRVMPEAKEYFCEGFNEVHITDAAFRSRIYKVQLTKKMFPMADLSMYELRSATPPPDKSSGYGLRIVFDKSPYPPVEEWRQNTGGMWNMAQKRRFWGYRDFYRATEESRALSRGDEAERAERKREALGRVARFRREREAEAARLAQTSGSVDDDEIKQKHFEESIELN</sequence>
<gene>
    <name evidence="2" type="ORF">Daus18300_001461</name>
</gene>
<feature type="compositionally biased region" description="Basic and acidic residues" evidence="1">
    <location>
        <begin position="160"/>
        <end position="172"/>
    </location>
</feature>
<reference evidence="2 3" key="1">
    <citation type="journal article" date="2024" name="IMA Fungus">
        <title>IMA Genome - F19 : A genome assembly and annotation guide to empower mycologists, including annotated draft genome sequences of Ceratocystis pirilliformis, Diaporthe australafricana, Fusarium ophioides, Paecilomyces lecythidis, and Sporothrix stenoceras.</title>
        <authorList>
            <person name="Aylward J."/>
            <person name="Wilson A.M."/>
            <person name="Visagie C.M."/>
            <person name="Spraker J."/>
            <person name="Barnes I."/>
            <person name="Buitendag C."/>
            <person name="Ceriani C."/>
            <person name="Del Mar Angel L."/>
            <person name="du Plessis D."/>
            <person name="Fuchs T."/>
            <person name="Gasser K."/>
            <person name="Kramer D."/>
            <person name="Li W."/>
            <person name="Munsamy K."/>
            <person name="Piso A."/>
            <person name="Price J.L."/>
            <person name="Sonnekus B."/>
            <person name="Thomas C."/>
            <person name="van der Nest A."/>
            <person name="van Dijk A."/>
            <person name="van Heerden A."/>
            <person name="van Vuuren N."/>
            <person name="Yilmaz N."/>
            <person name="Duong T.A."/>
            <person name="van der Merwe N.A."/>
            <person name="Wingfield M.J."/>
            <person name="Wingfield B.D."/>
        </authorList>
    </citation>
    <scope>NUCLEOTIDE SEQUENCE [LARGE SCALE GENOMIC DNA]</scope>
    <source>
        <strain evidence="2 3">CMW 18300</strain>
    </source>
</reference>
<comment type="caution">
    <text evidence="2">The sequence shown here is derived from an EMBL/GenBank/DDBJ whole genome shotgun (WGS) entry which is preliminary data.</text>
</comment>